<organism evidence="6 7">
    <name type="scientific">Nocardia jiangxiensis</name>
    <dbReference type="NCBI Taxonomy" id="282685"/>
    <lineage>
        <taxon>Bacteria</taxon>
        <taxon>Bacillati</taxon>
        <taxon>Actinomycetota</taxon>
        <taxon>Actinomycetes</taxon>
        <taxon>Mycobacteriales</taxon>
        <taxon>Nocardiaceae</taxon>
        <taxon>Nocardia</taxon>
    </lineage>
</organism>
<dbReference type="PANTHER" id="PTHR30055">
    <property type="entry name" value="HTH-TYPE TRANSCRIPTIONAL REGULATOR RUTR"/>
    <property type="match status" value="1"/>
</dbReference>
<proteinExistence type="predicted"/>
<comment type="caution">
    <text evidence="6">The sequence shown here is derived from an EMBL/GenBank/DDBJ whole genome shotgun (WGS) entry which is preliminary data.</text>
</comment>
<dbReference type="InterPro" id="IPR023772">
    <property type="entry name" value="DNA-bd_HTH_TetR-type_CS"/>
</dbReference>
<name>A0ABW6SAI2_9NOCA</name>
<dbReference type="InterPro" id="IPR050109">
    <property type="entry name" value="HTH-type_TetR-like_transc_reg"/>
</dbReference>
<dbReference type="Gene3D" id="1.10.10.60">
    <property type="entry name" value="Homeodomain-like"/>
    <property type="match status" value="1"/>
</dbReference>
<evidence type="ECO:0000313" key="7">
    <source>
        <dbReference type="Proteomes" id="UP001601992"/>
    </source>
</evidence>
<reference evidence="6 7" key="1">
    <citation type="submission" date="2024-10" db="EMBL/GenBank/DDBJ databases">
        <title>The Natural Products Discovery Center: Release of the First 8490 Sequenced Strains for Exploring Actinobacteria Biosynthetic Diversity.</title>
        <authorList>
            <person name="Kalkreuter E."/>
            <person name="Kautsar S.A."/>
            <person name="Yang D."/>
            <person name="Bader C.D."/>
            <person name="Teijaro C.N."/>
            <person name="Fluegel L."/>
            <person name="Davis C.M."/>
            <person name="Simpson J.R."/>
            <person name="Lauterbach L."/>
            <person name="Steele A.D."/>
            <person name="Gui C."/>
            <person name="Meng S."/>
            <person name="Li G."/>
            <person name="Viehrig K."/>
            <person name="Ye F."/>
            <person name="Su P."/>
            <person name="Kiefer A.F."/>
            <person name="Nichols A."/>
            <person name="Cepeda A.J."/>
            <person name="Yan W."/>
            <person name="Fan B."/>
            <person name="Jiang Y."/>
            <person name="Adhikari A."/>
            <person name="Zheng C.-J."/>
            <person name="Schuster L."/>
            <person name="Cowan T.M."/>
            <person name="Smanski M.J."/>
            <person name="Chevrette M.G."/>
            <person name="De Carvalho L.P.S."/>
            <person name="Shen B."/>
        </authorList>
    </citation>
    <scope>NUCLEOTIDE SEQUENCE [LARGE SCALE GENOMIC DNA]</scope>
    <source>
        <strain evidence="6 7">NPDC002593</strain>
    </source>
</reference>
<evidence type="ECO:0000256" key="3">
    <source>
        <dbReference type="ARBA" id="ARBA00023163"/>
    </source>
</evidence>
<dbReference type="InterPro" id="IPR041347">
    <property type="entry name" value="MftR_C"/>
</dbReference>
<dbReference type="SUPFAM" id="SSF46689">
    <property type="entry name" value="Homeodomain-like"/>
    <property type="match status" value="1"/>
</dbReference>
<evidence type="ECO:0000259" key="5">
    <source>
        <dbReference type="PROSITE" id="PS50977"/>
    </source>
</evidence>
<dbReference type="PANTHER" id="PTHR30055:SF238">
    <property type="entry name" value="MYCOFACTOCIN BIOSYNTHESIS TRANSCRIPTIONAL REGULATOR MFTR-RELATED"/>
    <property type="match status" value="1"/>
</dbReference>
<evidence type="ECO:0000313" key="6">
    <source>
        <dbReference type="EMBL" id="MFF3573326.1"/>
    </source>
</evidence>
<evidence type="ECO:0000256" key="4">
    <source>
        <dbReference type="PROSITE-ProRule" id="PRU00335"/>
    </source>
</evidence>
<dbReference type="InterPro" id="IPR001647">
    <property type="entry name" value="HTH_TetR"/>
</dbReference>
<feature type="DNA-binding region" description="H-T-H motif" evidence="4">
    <location>
        <begin position="41"/>
        <end position="60"/>
    </location>
</feature>
<gene>
    <name evidence="6" type="ORF">ACFYXQ_36755</name>
</gene>
<keyword evidence="1" id="KW-0805">Transcription regulation</keyword>
<keyword evidence="3" id="KW-0804">Transcription</keyword>
<dbReference type="InterPro" id="IPR009057">
    <property type="entry name" value="Homeodomain-like_sf"/>
</dbReference>
<dbReference type="Pfam" id="PF00440">
    <property type="entry name" value="TetR_N"/>
    <property type="match status" value="1"/>
</dbReference>
<evidence type="ECO:0000256" key="1">
    <source>
        <dbReference type="ARBA" id="ARBA00023015"/>
    </source>
</evidence>
<dbReference type="EMBL" id="JBIAQY010000018">
    <property type="protein sequence ID" value="MFF3573326.1"/>
    <property type="molecule type" value="Genomic_DNA"/>
</dbReference>
<dbReference type="Proteomes" id="UP001601992">
    <property type="component" value="Unassembled WGS sequence"/>
</dbReference>
<keyword evidence="2 4" id="KW-0238">DNA-binding</keyword>
<dbReference type="Gene3D" id="1.10.357.10">
    <property type="entry name" value="Tetracycline Repressor, domain 2"/>
    <property type="match status" value="1"/>
</dbReference>
<evidence type="ECO:0000256" key="2">
    <source>
        <dbReference type="ARBA" id="ARBA00023125"/>
    </source>
</evidence>
<dbReference type="Pfam" id="PF17754">
    <property type="entry name" value="TetR_C_14"/>
    <property type="match status" value="1"/>
</dbReference>
<dbReference type="PROSITE" id="PS01081">
    <property type="entry name" value="HTH_TETR_1"/>
    <property type="match status" value="1"/>
</dbReference>
<dbReference type="PRINTS" id="PR00455">
    <property type="entry name" value="HTHTETR"/>
</dbReference>
<protein>
    <submittedName>
        <fullName evidence="6">TetR family transcriptional regulator</fullName>
    </submittedName>
</protein>
<accession>A0ABW6SAI2</accession>
<feature type="domain" description="HTH tetR-type" evidence="5">
    <location>
        <begin position="18"/>
        <end position="78"/>
    </location>
</feature>
<sequence>MARHGTREPMNMRDVARDAVRARVADYALDLFVEHGFDNTTVDDIADAAGISPRSFFRYFATKEDVVIEDPVANGRTLADALAVRPAGEDPWDSMRVTLQALVAGGSDPESRRGLRTMRVVFGSATLRARNLEKHLTWAQMITPLAEQRFDGDPAERRFRAQTLIHGAFTCFDVALAEWVARDGATPLAELLDIAFDELHPPVPR</sequence>
<keyword evidence="7" id="KW-1185">Reference proteome</keyword>
<dbReference type="RefSeq" id="WP_040831040.1">
    <property type="nucleotide sequence ID" value="NZ_JBIAQY010000018.1"/>
</dbReference>
<dbReference type="PROSITE" id="PS50977">
    <property type="entry name" value="HTH_TETR_2"/>
    <property type="match status" value="1"/>
</dbReference>